<gene>
    <name evidence="2" type="ordered locus">TDE_0917</name>
</gene>
<proteinExistence type="predicted"/>
<name>Q73P82_TREDE</name>
<evidence type="ECO:0000256" key="1">
    <source>
        <dbReference type="SAM" id="Phobius"/>
    </source>
</evidence>
<keyword evidence="3" id="KW-1185">Reference proteome</keyword>
<dbReference type="EMBL" id="AE017226">
    <property type="protein sequence ID" value="AAS11408.1"/>
    <property type="molecule type" value="Genomic_DNA"/>
</dbReference>
<organism evidence="2 3">
    <name type="scientific">Treponema denticola (strain ATCC 35405 / DSM 14222 / CIP 103919 / JCM 8153 / KCTC 15104)</name>
    <dbReference type="NCBI Taxonomy" id="243275"/>
    <lineage>
        <taxon>Bacteria</taxon>
        <taxon>Pseudomonadati</taxon>
        <taxon>Spirochaetota</taxon>
        <taxon>Spirochaetia</taxon>
        <taxon>Spirochaetales</taxon>
        <taxon>Treponemataceae</taxon>
        <taxon>Treponema</taxon>
    </lineage>
</organism>
<dbReference type="PaxDb" id="243275-TDE_0917"/>
<keyword evidence="1" id="KW-0812">Transmembrane</keyword>
<keyword evidence="1" id="KW-0472">Membrane</keyword>
<dbReference type="Proteomes" id="UP000008212">
    <property type="component" value="Chromosome"/>
</dbReference>
<keyword evidence="1" id="KW-1133">Transmembrane helix</keyword>
<reference evidence="2 3" key="1">
    <citation type="journal article" date="2004" name="Proc. Natl. Acad. Sci. U.S.A.">
        <title>Comparison of the genome of the oral pathogen Treponema denticola with other spirochete genomes.</title>
        <authorList>
            <person name="Seshadri R."/>
            <person name="Myers G.S."/>
            <person name="Tettelin H."/>
            <person name="Eisen J.A."/>
            <person name="Heidelberg J.F."/>
            <person name="Dodson R.J."/>
            <person name="Davidsen T.M."/>
            <person name="DeBoy R.T."/>
            <person name="Fouts D.E."/>
            <person name="Haft D.H."/>
            <person name="Selengut J."/>
            <person name="Ren Q."/>
            <person name="Brinkac L.M."/>
            <person name="Madupu R."/>
            <person name="Kolonay J."/>
            <person name="Durkin S.A."/>
            <person name="Daugherty S.C."/>
            <person name="Shetty J."/>
            <person name="Shvartsbeyn A."/>
            <person name="Gebregeorgis E."/>
            <person name="Geer K."/>
            <person name="Tsegaye G."/>
            <person name="Malek J."/>
            <person name="Ayodeji B."/>
            <person name="Shatsman S."/>
            <person name="McLeod M.P."/>
            <person name="Smajs D."/>
            <person name="Howell J.K."/>
            <person name="Pal S."/>
            <person name="Amin A."/>
            <person name="Vashisth P."/>
            <person name="McNeill T.Z."/>
            <person name="Xiang Q."/>
            <person name="Sodergren E."/>
            <person name="Baca E."/>
            <person name="Weinstock G.M."/>
            <person name="Norris S.J."/>
            <person name="Fraser C.M."/>
            <person name="Paulsen I.T."/>
        </authorList>
    </citation>
    <scope>NUCLEOTIDE SEQUENCE [LARGE SCALE GENOMIC DNA]</scope>
    <source>
        <strain evidence="3">ATCC 35405 / DSM 14222 / CIP 103919 / JCM 8153 / KCTC 15104</strain>
    </source>
</reference>
<evidence type="ECO:0000313" key="2">
    <source>
        <dbReference type="EMBL" id="AAS11408.1"/>
    </source>
</evidence>
<dbReference type="HOGENOM" id="CLU_3376601_0_0_12"/>
<dbReference type="AlphaFoldDB" id="Q73P82"/>
<dbReference type="KEGG" id="tde:TDE_0917"/>
<sequence length="34" mass="3968">MPLYNPFYNIIFLNSLKIPNGFIIPVLCKKTKRA</sequence>
<protein>
    <submittedName>
        <fullName evidence="2">Uncharacterized protein</fullName>
    </submittedName>
</protein>
<feature type="transmembrane region" description="Helical" evidence="1">
    <location>
        <begin position="6"/>
        <end position="28"/>
    </location>
</feature>
<accession>Q73P82</accession>
<evidence type="ECO:0000313" key="3">
    <source>
        <dbReference type="Proteomes" id="UP000008212"/>
    </source>
</evidence>